<dbReference type="InterPro" id="IPR003772">
    <property type="entry name" value="YceD"/>
</dbReference>
<dbReference type="Proteomes" id="UP000230859">
    <property type="component" value="Unassembled WGS sequence"/>
</dbReference>
<dbReference type="AlphaFoldDB" id="A0A2H0LUE3"/>
<evidence type="ECO:0000313" key="2">
    <source>
        <dbReference type="Proteomes" id="UP000230859"/>
    </source>
</evidence>
<reference evidence="1 2" key="1">
    <citation type="submission" date="2017-09" db="EMBL/GenBank/DDBJ databases">
        <title>Depth-based differentiation of microbial function through sediment-hosted aquifers and enrichment of novel symbionts in the deep terrestrial subsurface.</title>
        <authorList>
            <person name="Probst A.J."/>
            <person name="Ladd B."/>
            <person name="Jarett J.K."/>
            <person name="Geller-Mcgrath D.E."/>
            <person name="Sieber C.M."/>
            <person name="Emerson J.B."/>
            <person name="Anantharaman K."/>
            <person name="Thomas B.C."/>
            <person name="Malmstrom R."/>
            <person name="Stieglmeier M."/>
            <person name="Klingl A."/>
            <person name="Woyke T."/>
            <person name="Ryan C.M."/>
            <person name="Banfield J.F."/>
        </authorList>
    </citation>
    <scope>NUCLEOTIDE SEQUENCE [LARGE SCALE GENOMIC DNA]</scope>
    <source>
        <strain evidence="1">CG11_big_fil_rev_8_21_14_0_20_45_26</strain>
    </source>
</reference>
<protein>
    <recommendedName>
        <fullName evidence="3">DUF177 domain-containing protein</fullName>
    </recommendedName>
</protein>
<dbReference type="PANTHER" id="PTHR34374">
    <property type="entry name" value="LARGE RIBOSOMAL RNA SUBUNIT ACCUMULATION PROTEIN YCED HOMOLOG 1, CHLOROPLASTIC"/>
    <property type="match status" value="1"/>
</dbReference>
<organism evidence="1 2">
    <name type="scientific">Candidatus Abzuiibacterium crystallinum</name>
    <dbReference type="NCBI Taxonomy" id="1974748"/>
    <lineage>
        <taxon>Bacteria</taxon>
        <taxon>Pseudomonadati</taxon>
        <taxon>Candidatus Omnitrophota</taxon>
        <taxon>Candidatus Abzuiibacterium</taxon>
    </lineage>
</organism>
<dbReference type="PANTHER" id="PTHR34374:SF1">
    <property type="entry name" value="LARGE RIBOSOMAL RNA SUBUNIT ACCUMULATION PROTEIN YCED HOMOLOG 1, CHLOROPLASTIC"/>
    <property type="match status" value="1"/>
</dbReference>
<dbReference type="Pfam" id="PF02620">
    <property type="entry name" value="YceD"/>
    <property type="match status" value="1"/>
</dbReference>
<comment type="caution">
    <text evidence="1">The sequence shown here is derived from an EMBL/GenBank/DDBJ whole genome shotgun (WGS) entry which is preliminary data.</text>
</comment>
<gene>
    <name evidence="1" type="ORF">COV74_01865</name>
</gene>
<evidence type="ECO:0000313" key="1">
    <source>
        <dbReference type="EMBL" id="PIQ87294.1"/>
    </source>
</evidence>
<proteinExistence type="predicted"/>
<name>A0A2H0LUE3_9BACT</name>
<sequence>MIIQVLQLKDSTPTPIEEILPAGTLDIDAVDMHYVGEVTVRGNAEKNLNTLVFRGHIYCTREQTCARCLKKVVNNIDESVDYAYDIKGLKEIDLSDDIRDSLILDQPERFLCDSECKGLCPHCGIDLNTSKCHCRETRKADSFKNLKKWFSNT</sequence>
<evidence type="ECO:0008006" key="3">
    <source>
        <dbReference type="Google" id="ProtNLM"/>
    </source>
</evidence>
<dbReference type="EMBL" id="PCVY01000016">
    <property type="protein sequence ID" value="PIQ87294.1"/>
    <property type="molecule type" value="Genomic_DNA"/>
</dbReference>
<accession>A0A2H0LUE3</accession>